<gene>
    <name evidence="7" type="primary">MYC23</name>
</gene>
<dbReference type="PROSITE" id="PS50888">
    <property type="entry name" value="BHLH"/>
    <property type="match status" value="1"/>
</dbReference>
<dbReference type="InterPro" id="IPR025610">
    <property type="entry name" value="MYC/MYB_N"/>
</dbReference>
<dbReference type="GO" id="GO:0003700">
    <property type="term" value="F:DNA-binding transcription factor activity"/>
    <property type="evidence" value="ECO:0007669"/>
    <property type="project" value="InterPro"/>
</dbReference>
<evidence type="ECO:0000256" key="5">
    <source>
        <dbReference type="SAM" id="MobiDB-lite"/>
    </source>
</evidence>
<comment type="subcellular location">
    <subcellularLocation>
        <location evidence="1">Nucleus</location>
    </subcellularLocation>
</comment>
<proteinExistence type="evidence at transcript level"/>
<keyword evidence="3" id="KW-0804">Transcription</keyword>
<feature type="compositionally biased region" description="Polar residues" evidence="5">
    <location>
        <begin position="551"/>
        <end position="565"/>
    </location>
</feature>
<evidence type="ECO:0000259" key="6">
    <source>
        <dbReference type="PROSITE" id="PS50888"/>
    </source>
</evidence>
<feature type="region of interest" description="Disordered" evidence="5">
    <location>
        <begin position="636"/>
        <end position="666"/>
    </location>
</feature>
<evidence type="ECO:0000256" key="4">
    <source>
        <dbReference type="ARBA" id="ARBA00023242"/>
    </source>
</evidence>
<dbReference type="SMR" id="A0A5B8TYL1"/>
<evidence type="ECO:0000256" key="2">
    <source>
        <dbReference type="ARBA" id="ARBA00023015"/>
    </source>
</evidence>
<dbReference type="GO" id="GO:0005634">
    <property type="term" value="C:nucleus"/>
    <property type="evidence" value="ECO:0007669"/>
    <property type="project" value="UniProtKB-SubCell"/>
</dbReference>
<dbReference type="GO" id="GO:0046983">
    <property type="term" value="F:protein dimerization activity"/>
    <property type="evidence" value="ECO:0007669"/>
    <property type="project" value="InterPro"/>
</dbReference>
<dbReference type="AlphaFoldDB" id="A0A5B8TYL1"/>
<keyword evidence="4" id="KW-0539">Nucleus</keyword>
<dbReference type="EMBL" id="MH722342">
    <property type="protein sequence ID" value="QEA69199.1"/>
    <property type="molecule type" value="mRNA"/>
</dbReference>
<reference evidence="7" key="1">
    <citation type="submission" date="2018-08" db="EMBL/GenBank/DDBJ databases">
        <title>Characterization of MYC transcription factor family genes in rubber-producing laticifer cells of rubber tree (Hevea brasiliensis Muell. Arg.).</title>
        <authorList>
            <person name="Zhang S.-X."/>
            <person name="Tian W.-M."/>
        </authorList>
    </citation>
    <scope>NUCLEOTIDE SEQUENCE</scope>
</reference>
<dbReference type="SUPFAM" id="SSF47459">
    <property type="entry name" value="HLH, helix-loop-helix DNA-binding domain"/>
    <property type="match status" value="1"/>
</dbReference>
<evidence type="ECO:0000313" key="7">
    <source>
        <dbReference type="EMBL" id="QEA69199.1"/>
    </source>
</evidence>
<protein>
    <submittedName>
        <fullName evidence="7">MYC23</fullName>
    </submittedName>
</protein>
<organism evidence="7">
    <name type="scientific">Hevea brasiliensis</name>
    <name type="common">Para rubber tree</name>
    <name type="synonym">Siphonia brasiliensis</name>
    <dbReference type="NCBI Taxonomy" id="3981"/>
    <lineage>
        <taxon>Eukaryota</taxon>
        <taxon>Viridiplantae</taxon>
        <taxon>Streptophyta</taxon>
        <taxon>Embryophyta</taxon>
        <taxon>Tracheophyta</taxon>
        <taxon>Spermatophyta</taxon>
        <taxon>Magnoliopsida</taxon>
        <taxon>eudicotyledons</taxon>
        <taxon>Gunneridae</taxon>
        <taxon>Pentapetalae</taxon>
        <taxon>rosids</taxon>
        <taxon>fabids</taxon>
        <taxon>Malpighiales</taxon>
        <taxon>Euphorbiaceae</taxon>
        <taxon>Crotonoideae</taxon>
        <taxon>Micrandreae</taxon>
        <taxon>Hevea</taxon>
    </lineage>
</organism>
<accession>A0A5B8TYL1</accession>
<dbReference type="InterPro" id="IPR036638">
    <property type="entry name" value="HLH_DNA-bd_sf"/>
</dbReference>
<dbReference type="PANTHER" id="PTHR46196:SF2">
    <property type="entry name" value="TRANSCRIPTION FACTOR BHLH157"/>
    <property type="match status" value="1"/>
</dbReference>
<evidence type="ECO:0000256" key="3">
    <source>
        <dbReference type="ARBA" id="ARBA00023163"/>
    </source>
</evidence>
<dbReference type="InterPro" id="IPR043561">
    <property type="entry name" value="LHW-like"/>
</dbReference>
<dbReference type="Pfam" id="PF14215">
    <property type="entry name" value="bHLH-MYC_N"/>
    <property type="match status" value="2"/>
</dbReference>
<feature type="region of interest" description="Disordered" evidence="5">
    <location>
        <begin position="551"/>
        <end position="573"/>
    </location>
</feature>
<sequence length="870" mass="94792">MGSVLKDTLKGICCSNGWSYGVFWRFDQRNSMLLTIEDAHCEEEMEAVVNNMLLQVHMIGEGIVGQAAMSGKCQWIFSDNSNGGRNSAGSSGIKDIHEDDSEVNCQFSSGLKTIAVIPVESQGVIQFGSTQKILETPEFIIRIKRLFNEVGNINGLTSPENPTSSLNYENCDLNEWFTSFCNGNITPLHGGSCDELMEIAHTASINLTQSSGPTSDFQQEKMNPLCLDSSNLSSQLQTVGTEAQMILSSNPDTQFQHLSSQHLSSQYAFSVEKSAAKTPCISTWSSEGSILTSLESQLPSEMRVQDSLNVSSRKENIPVFCGHSKQDFQRDLTVSSLYSRGGLINVEKTIQQNSARSMSNCHSASSYHAKKGGSLERETSLQKFAEEFKLDDFATNLSNSFAVDNLFEWFLSPSGHDIAMNENLLQSAGITSVSSSLVGDVLLDIPFTQPTNSVQSSITDAFICDGQQKPVFLNDAGADMFNGLGLEYGCGQSGDCQENAIKLVVSSGHLAVSTGVSECVSELDVNPGVGHRKGLFSELGLEELISGAHNSNRITNSRSDDQLSTAKRRRLETSSFNHVQSGSVSCSGGSMAMQPTYCKGTTNNLLSKKEVSPKSQAGLWIDDSYSINNGGAVLAKSKKLEEPTKATKKRARPGESIRPRPKDRQQIQDRIKELKGIIPDGGKCSIDALLDRTIKYMLFLQGVTKYADKLKQADEPKLIGEENKMVLKDNSTSGGGATWALEVGDQSMVCPIIVEDLSTPGLMLIEMLCEDRGFFLEIADVIRGFGLNILKGLMETREDKIWAHFIVEANTHITRIDILWSLVQLLQLTSISGMDSTNQPSNVMNGKVALLNNCQQPALPCPINLAEALQ</sequence>
<evidence type="ECO:0000256" key="1">
    <source>
        <dbReference type="ARBA" id="ARBA00004123"/>
    </source>
</evidence>
<feature type="domain" description="BHLH" evidence="6">
    <location>
        <begin position="651"/>
        <end position="700"/>
    </location>
</feature>
<feature type="compositionally biased region" description="Basic and acidic residues" evidence="5">
    <location>
        <begin position="652"/>
        <end position="666"/>
    </location>
</feature>
<keyword evidence="2" id="KW-0805">Transcription regulation</keyword>
<dbReference type="InterPro" id="IPR011598">
    <property type="entry name" value="bHLH_dom"/>
</dbReference>
<name>A0A5B8TYL1_HEVBR</name>
<dbReference type="Pfam" id="PF23176">
    <property type="entry name" value="bHLH_LHW"/>
    <property type="match status" value="1"/>
</dbReference>
<dbReference type="PANTHER" id="PTHR46196">
    <property type="entry name" value="TRANSCRIPTION FACTOR BHLH155-LIKE ISOFORM X1-RELATED"/>
    <property type="match status" value="1"/>
</dbReference>